<keyword evidence="1" id="KW-1133">Transmembrane helix</keyword>
<keyword evidence="1" id="KW-0812">Transmembrane</keyword>
<feature type="transmembrane region" description="Helical" evidence="1">
    <location>
        <begin position="24"/>
        <end position="43"/>
    </location>
</feature>
<organism evidence="2 3">
    <name type="scientific">Amborella trichopoda</name>
    <dbReference type="NCBI Taxonomy" id="13333"/>
    <lineage>
        <taxon>Eukaryota</taxon>
        <taxon>Viridiplantae</taxon>
        <taxon>Streptophyta</taxon>
        <taxon>Embryophyta</taxon>
        <taxon>Tracheophyta</taxon>
        <taxon>Spermatophyta</taxon>
        <taxon>Magnoliopsida</taxon>
        <taxon>Amborellales</taxon>
        <taxon>Amborellaceae</taxon>
        <taxon>Amborella</taxon>
    </lineage>
</organism>
<evidence type="ECO:0000313" key="2">
    <source>
        <dbReference type="EMBL" id="ERN15834.1"/>
    </source>
</evidence>
<dbReference type="HOGENOM" id="CLU_2852646_0_0_1"/>
<dbReference type="EMBL" id="KI392495">
    <property type="protein sequence ID" value="ERN15834.1"/>
    <property type="molecule type" value="Genomic_DNA"/>
</dbReference>
<evidence type="ECO:0000313" key="3">
    <source>
        <dbReference type="Proteomes" id="UP000017836"/>
    </source>
</evidence>
<name>U5D080_AMBTC</name>
<protein>
    <submittedName>
        <fullName evidence="2">Uncharacterized protein</fullName>
    </submittedName>
</protein>
<proteinExistence type="predicted"/>
<gene>
    <name evidence="2" type="ORF">AMTR_s00039p00163920</name>
</gene>
<sequence length="65" mass="7297">MPCVNLDLVDKDAEPRLIQHGDSVVIAIFLALVLFDKFIGPLIKGKGLKWLGTRFTFEILQMTIP</sequence>
<reference evidence="3" key="1">
    <citation type="journal article" date="2013" name="Science">
        <title>The Amborella genome and the evolution of flowering plants.</title>
        <authorList>
            <consortium name="Amborella Genome Project"/>
        </authorList>
    </citation>
    <scope>NUCLEOTIDE SEQUENCE [LARGE SCALE GENOMIC DNA]</scope>
</reference>
<dbReference type="Gramene" id="ERN15834">
    <property type="protein sequence ID" value="ERN15834"/>
    <property type="gene ID" value="AMTR_s00039p00163920"/>
</dbReference>
<keyword evidence="1" id="KW-0472">Membrane</keyword>
<keyword evidence="3" id="KW-1185">Reference proteome</keyword>
<evidence type="ECO:0000256" key="1">
    <source>
        <dbReference type="SAM" id="Phobius"/>
    </source>
</evidence>
<accession>U5D080</accession>
<dbReference type="Proteomes" id="UP000017836">
    <property type="component" value="Unassembled WGS sequence"/>
</dbReference>
<dbReference type="AlphaFoldDB" id="U5D080"/>